<name>A0A172ZDR6_9BACL</name>
<feature type="transmembrane region" description="Helical" evidence="1">
    <location>
        <begin position="106"/>
        <end position="129"/>
    </location>
</feature>
<sequence>MLKLMALEFRKHRVVDILFKGVGLAMLIIIAFACLLVFVDLEESVSFNTYADISDMILIFTKSTFLIFSSVLLCRLVINEYKNGTINQLFTYPVSRKKLMSAKLTMVFLFTFVTIVMTYVVTGAIVLGINHYTGRIQEVLTGAMVMQYLLNLVINAFWSAGMSLIPLFFGMRHKSVPATIVSSVFITIILSSDFGSFQLSDFAMVSVGFAVIGVGFAYMAIRNIENKDIV</sequence>
<gene>
    <name evidence="2" type="ORF">AR543_07050</name>
</gene>
<dbReference type="Pfam" id="PF12730">
    <property type="entry name" value="ABC2_membrane_4"/>
    <property type="match status" value="1"/>
</dbReference>
<dbReference type="Proteomes" id="UP000078148">
    <property type="component" value="Chromosome"/>
</dbReference>
<dbReference type="EMBL" id="CP013023">
    <property type="protein sequence ID" value="ANF95785.1"/>
    <property type="molecule type" value="Genomic_DNA"/>
</dbReference>
<dbReference type="OrthoDB" id="9784784at2"/>
<feature type="transmembrane region" description="Helical" evidence="1">
    <location>
        <begin position="176"/>
        <end position="196"/>
    </location>
</feature>
<keyword evidence="3" id="KW-1185">Reference proteome</keyword>
<feature type="transmembrane region" description="Helical" evidence="1">
    <location>
        <begin position="21"/>
        <end position="39"/>
    </location>
</feature>
<organism evidence="2 3">
    <name type="scientific">Paenibacillus bovis</name>
    <dbReference type="NCBI Taxonomy" id="1616788"/>
    <lineage>
        <taxon>Bacteria</taxon>
        <taxon>Bacillati</taxon>
        <taxon>Bacillota</taxon>
        <taxon>Bacilli</taxon>
        <taxon>Bacillales</taxon>
        <taxon>Paenibacillaceae</taxon>
        <taxon>Paenibacillus</taxon>
    </lineage>
</organism>
<feature type="transmembrane region" description="Helical" evidence="1">
    <location>
        <begin position="202"/>
        <end position="221"/>
    </location>
</feature>
<dbReference type="PROSITE" id="PS51257">
    <property type="entry name" value="PROKAR_LIPOPROTEIN"/>
    <property type="match status" value="1"/>
</dbReference>
<evidence type="ECO:0000256" key="1">
    <source>
        <dbReference type="SAM" id="Phobius"/>
    </source>
</evidence>
<feature type="transmembrane region" description="Helical" evidence="1">
    <location>
        <begin position="59"/>
        <end position="78"/>
    </location>
</feature>
<accession>A0A172ZDR6</accession>
<dbReference type="KEGG" id="pbv:AR543_07050"/>
<dbReference type="RefSeq" id="WP_060533049.1">
    <property type="nucleotide sequence ID" value="NZ_CP013023.1"/>
</dbReference>
<feature type="transmembrane region" description="Helical" evidence="1">
    <location>
        <begin position="149"/>
        <end position="169"/>
    </location>
</feature>
<evidence type="ECO:0000313" key="3">
    <source>
        <dbReference type="Proteomes" id="UP000078148"/>
    </source>
</evidence>
<dbReference type="STRING" id="1616788.AR543_07050"/>
<evidence type="ECO:0008006" key="4">
    <source>
        <dbReference type="Google" id="ProtNLM"/>
    </source>
</evidence>
<protein>
    <recommendedName>
        <fullName evidence="4">ABC transporter permease</fullName>
    </recommendedName>
</protein>
<keyword evidence="1" id="KW-1133">Transmembrane helix</keyword>
<reference evidence="3" key="1">
    <citation type="submission" date="2015-10" db="EMBL/GenBank/DDBJ databases">
        <title>Genome of Paenibacillus bovis sp. nov.</title>
        <authorList>
            <person name="Wu Z."/>
            <person name="Gao C."/>
            <person name="Liu Z."/>
            <person name="Zheng H."/>
        </authorList>
    </citation>
    <scope>NUCLEOTIDE SEQUENCE [LARGE SCALE GENOMIC DNA]</scope>
    <source>
        <strain evidence="3">BD3526</strain>
    </source>
</reference>
<keyword evidence="1" id="KW-0812">Transmembrane</keyword>
<evidence type="ECO:0000313" key="2">
    <source>
        <dbReference type="EMBL" id="ANF95785.1"/>
    </source>
</evidence>
<reference evidence="2 3" key="2">
    <citation type="journal article" date="2016" name="Int. J. Syst. Evol. Microbiol.">
        <title>Paenibacillus bovis sp. nov., isolated from raw yak (Bos grunniens) milk.</title>
        <authorList>
            <person name="Gao C."/>
            <person name="Han J."/>
            <person name="Liu Z."/>
            <person name="Xu X."/>
            <person name="Hang F."/>
            <person name="Wu Z."/>
        </authorList>
    </citation>
    <scope>NUCLEOTIDE SEQUENCE [LARGE SCALE GENOMIC DNA]</scope>
    <source>
        <strain evidence="2 3">BD3526</strain>
    </source>
</reference>
<keyword evidence="1" id="KW-0472">Membrane</keyword>
<proteinExistence type="predicted"/>
<dbReference type="AlphaFoldDB" id="A0A172ZDR6"/>